<feature type="compositionally biased region" description="Acidic residues" evidence="3">
    <location>
        <begin position="86"/>
        <end position="113"/>
    </location>
</feature>
<dbReference type="OrthoDB" id="5783963at2759"/>
<dbReference type="FunCoup" id="G8JRC3">
    <property type="interactions" value="927"/>
</dbReference>
<dbReference type="InParanoid" id="G8JRC3"/>
<evidence type="ECO:0000259" key="5">
    <source>
        <dbReference type="Pfam" id="PF13339"/>
    </source>
</evidence>
<evidence type="ECO:0000259" key="4">
    <source>
        <dbReference type="Pfam" id="PF08164"/>
    </source>
</evidence>
<feature type="region of interest" description="Disordered" evidence="3">
    <location>
        <begin position="15"/>
        <end position="142"/>
    </location>
</feature>
<dbReference type="EMBL" id="CP002499">
    <property type="protein sequence ID" value="AET38692.1"/>
    <property type="molecule type" value="Genomic_DNA"/>
</dbReference>
<gene>
    <name evidence="6" type="ordered locus">Ecym_3193</name>
</gene>
<organism evidence="6 7">
    <name type="scientific">Eremothecium cymbalariae (strain CBS 270.75 / DBVPG 7215 / KCTC 17166 / NRRL Y-17582)</name>
    <name type="common">Yeast</name>
    <dbReference type="NCBI Taxonomy" id="931890"/>
    <lineage>
        <taxon>Eukaryota</taxon>
        <taxon>Fungi</taxon>
        <taxon>Dikarya</taxon>
        <taxon>Ascomycota</taxon>
        <taxon>Saccharomycotina</taxon>
        <taxon>Saccharomycetes</taxon>
        <taxon>Saccharomycetales</taxon>
        <taxon>Saccharomycetaceae</taxon>
        <taxon>Eremothecium</taxon>
    </lineage>
</organism>
<sequence length="520" mass="59348">MPKPFSEKILEISNKSKARDYDIEDEEAIFEHEEDFSNESSSDENDELKKKHYVDTDGSRLRKDNGIELEDEKYEGIKGSRGSLFNDEDEDEGVESGTGDEEESGEEHVDESDAFSLRTDSEKSEAELSDSDSGGEVLSDEDVEARREMLTKLVEKEARKATDKFSESIQRDALKGYTILQQAKFFDHIIDARIKLQKALSASNQLPLTKETWDTLLDDENRQLLASNLKLLHKVMDQCRELRADFQNKEHINKTEINYTGNNKRSFQELIEGSEQLDASLRDYRGAVLNKWSVKVSVASGQMALSSSKFKAINQPADVQVENQLADMQRLLKRTRLNRRNLKPIGFEKDYEYGRLTLLKLNEEGRDADNNDELDIPKNYDPRKKDSDLIDVSENPYIFDDEDFYRVLLNDLVDKKIATAQQGNNGVQIAITSRAQNKLKNNVDTKASKGRKLNYTIQEAIKNYEAPLNGGFKWSDEQIDELFAGLLGQRVNFSERDTSEVEDDDGDVNAIKNDNIQIFS</sequence>
<dbReference type="STRING" id="931890.G8JRC3"/>
<evidence type="ECO:0000256" key="1">
    <source>
        <dbReference type="ARBA" id="ARBA00008966"/>
    </source>
</evidence>
<dbReference type="Proteomes" id="UP000006790">
    <property type="component" value="Chromosome 3"/>
</dbReference>
<evidence type="ECO:0000256" key="2">
    <source>
        <dbReference type="ARBA" id="ARBA00013850"/>
    </source>
</evidence>
<proteinExistence type="inferred from homology"/>
<keyword evidence="7" id="KW-1185">Reference proteome</keyword>
<name>G8JRC3_ERECY</name>
<protein>
    <recommendedName>
        <fullName evidence="2">Protein BFR2</fullName>
    </recommendedName>
</protein>
<dbReference type="AlphaFoldDB" id="G8JRC3"/>
<dbReference type="PANTHER" id="PTHR15565">
    <property type="entry name" value="AATF PROTEIN APOPTOSIS ANTAGONIZING TRANSCRIPTION FACTOR"/>
    <property type="match status" value="1"/>
</dbReference>
<feature type="domain" description="AATF leucine zipper-containing" evidence="5">
    <location>
        <begin position="172"/>
        <end position="295"/>
    </location>
</feature>
<dbReference type="HOGENOM" id="CLU_018299_1_1_1"/>
<dbReference type="eggNOG" id="KOG2773">
    <property type="taxonomic scope" value="Eukaryota"/>
</dbReference>
<dbReference type="Pfam" id="PF13339">
    <property type="entry name" value="AATF-Che1"/>
    <property type="match status" value="1"/>
</dbReference>
<dbReference type="InterPro" id="IPR025160">
    <property type="entry name" value="AATF"/>
</dbReference>
<dbReference type="PANTHER" id="PTHR15565:SF0">
    <property type="entry name" value="PROTEIN AATF"/>
    <property type="match status" value="1"/>
</dbReference>
<feature type="compositionally biased region" description="Acidic residues" evidence="3">
    <location>
        <begin position="22"/>
        <end position="46"/>
    </location>
</feature>
<dbReference type="InterPro" id="IPR039223">
    <property type="entry name" value="AATF/Bfr2"/>
</dbReference>
<evidence type="ECO:0000313" key="6">
    <source>
        <dbReference type="EMBL" id="AET38692.1"/>
    </source>
</evidence>
<dbReference type="Pfam" id="PF08164">
    <property type="entry name" value="TRAUB"/>
    <property type="match status" value="1"/>
</dbReference>
<dbReference type="GO" id="GO:0000462">
    <property type="term" value="P:maturation of SSU-rRNA from tricistronic rRNA transcript (SSU-rRNA, 5.8S rRNA, LSU-rRNA)"/>
    <property type="evidence" value="ECO:0007669"/>
    <property type="project" value="EnsemblFungi"/>
</dbReference>
<feature type="compositionally biased region" description="Basic and acidic residues" evidence="3">
    <location>
        <begin position="47"/>
        <end position="66"/>
    </location>
</feature>
<evidence type="ECO:0000256" key="3">
    <source>
        <dbReference type="SAM" id="MobiDB-lite"/>
    </source>
</evidence>
<dbReference type="RefSeq" id="XP_003645509.1">
    <property type="nucleotide sequence ID" value="XM_003645461.1"/>
</dbReference>
<dbReference type="InterPro" id="IPR012617">
    <property type="entry name" value="AATF_C"/>
</dbReference>
<dbReference type="GO" id="GO:0032040">
    <property type="term" value="C:small-subunit processome"/>
    <property type="evidence" value="ECO:0007669"/>
    <property type="project" value="EnsemblFungi"/>
</dbReference>
<reference evidence="7" key="1">
    <citation type="journal article" date="2012" name="G3 (Bethesda)">
        <title>Pichia sorbitophila, an interspecies yeast hybrid reveals early steps of genome resolution following polyploidization.</title>
        <authorList>
            <person name="Leh Louis V."/>
            <person name="Despons L."/>
            <person name="Friedrich A."/>
            <person name="Martin T."/>
            <person name="Durrens P."/>
            <person name="Casaregola S."/>
            <person name="Neuveglise C."/>
            <person name="Fairhead C."/>
            <person name="Marck C."/>
            <person name="Cruz J.A."/>
            <person name="Straub M.L."/>
            <person name="Kugler V."/>
            <person name="Sacerdot C."/>
            <person name="Uzunov Z."/>
            <person name="Thierry A."/>
            <person name="Weiss S."/>
            <person name="Bleykasten C."/>
            <person name="De Montigny J."/>
            <person name="Jacques N."/>
            <person name="Jung P."/>
            <person name="Lemaire M."/>
            <person name="Mallet S."/>
            <person name="Morel G."/>
            <person name="Richard G.F."/>
            <person name="Sarkar A."/>
            <person name="Savel G."/>
            <person name="Schacherer J."/>
            <person name="Seret M.L."/>
            <person name="Talla E."/>
            <person name="Samson G."/>
            <person name="Jubin C."/>
            <person name="Poulain J."/>
            <person name="Vacherie B."/>
            <person name="Barbe V."/>
            <person name="Pelletier E."/>
            <person name="Sherman D.J."/>
            <person name="Westhof E."/>
            <person name="Weissenbach J."/>
            <person name="Baret P.V."/>
            <person name="Wincker P."/>
            <person name="Gaillardin C."/>
            <person name="Dujon B."/>
            <person name="Souciet J.L."/>
        </authorList>
    </citation>
    <scope>NUCLEOTIDE SEQUENCE [LARGE SCALE GENOMIC DNA]</scope>
    <source>
        <strain evidence="7">CBS 270.75 / DBVPG 7215 / KCTC 17166 / NRRL Y-17582</strain>
    </source>
</reference>
<dbReference type="GeneID" id="11472138"/>
<evidence type="ECO:0000313" key="7">
    <source>
        <dbReference type="Proteomes" id="UP000006790"/>
    </source>
</evidence>
<dbReference type="KEGG" id="erc:Ecym_3193"/>
<dbReference type="OMA" id="INFMAPN"/>
<feature type="domain" description="Apoptosis-antagonizing transcription factor C-terminal" evidence="4">
    <location>
        <begin position="405"/>
        <end position="487"/>
    </location>
</feature>
<comment type="similarity">
    <text evidence="1">Belongs to the AATF family.</text>
</comment>
<accession>G8JRC3</accession>